<proteinExistence type="predicted"/>
<name>A0AAP0J181_9MAGN</name>
<dbReference type="EMBL" id="JBBNAG010000006">
    <property type="protein sequence ID" value="KAK9125548.1"/>
    <property type="molecule type" value="Genomic_DNA"/>
</dbReference>
<accession>A0AAP0J181</accession>
<evidence type="ECO:0000313" key="1">
    <source>
        <dbReference type="EMBL" id="KAK9125548.1"/>
    </source>
</evidence>
<dbReference type="Proteomes" id="UP001419268">
    <property type="component" value="Unassembled WGS sequence"/>
</dbReference>
<sequence>MAKIDQIEKLKRRYEGNEGKTDNEAASGGVLTIFVIFRQKRRLRMSLLVRRRKRSSGVKAAQRGRGVSVKRSSLCGAQCGLRGENWREQGVSERESGRAQCCAACA</sequence>
<gene>
    <name evidence="1" type="ORF">Scep_014394</name>
</gene>
<organism evidence="1 2">
    <name type="scientific">Stephania cephalantha</name>
    <dbReference type="NCBI Taxonomy" id="152367"/>
    <lineage>
        <taxon>Eukaryota</taxon>
        <taxon>Viridiplantae</taxon>
        <taxon>Streptophyta</taxon>
        <taxon>Embryophyta</taxon>
        <taxon>Tracheophyta</taxon>
        <taxon>Spermatophyta</taxon>
        <taxon>Magnoliopsida</taxon>
        <taxon>Ranunculales</taxon>
        <taxon>Menispermaceae</taxon>
        <taxon>Menispermoideae</taxon>
        <taxon>Cissampelideae</taxon>
        <taxon>Stephania</taxon>
    </lineage>
</organism>
<comment type="caution">
    <text evidence="1">The sequence shown here is derived from an EMBL/GenBank/DDBJ whole genome shotgun (WGS) entry which is preliminary data.</text>
</comment>
<dbReference type="AlphaFoldDB" id="A0AAP0J181"/>
<keyword evidence="2" id="KW-1185">Reference proteome</keyword>
<reference evidence="1 2" key="1">
    <citation type="submission" date="2024-01" db="EMBL/GenBank/DDBJ databases">
        <title>Genome assemblies of Stephania.</title>
        <authorList>
            <person name="Yang L."/>
        </authorList>
    </citation>
    <scope>NUCLEOTIDE SEQUENCE [LARGE SCALE GENOMIC DNA]</scope>
    <source>
        <strain evidence="1">JXDWG</strain>
        <tissue evidence="1">Leaf</tissue>
    </source>
</reference>
<evidence type="ECO:0000313" key="2">
    <source>
        <dbReference type="Proteomes" id="UP001419268"/>
    </source>
</evidence>
<protein>
    <submittedName>
        <fullName evidence="1">Uncharacterized protein</fullName>
    </submittedName>
</protein>